<dbReference type="GO" id="GO:0003677">
    <property type="term" value="F:DNA binding"/>
    <property type="evidence" value="ECO:0007669"/>
    <property type="project" value="InterPro"/>
</dbReference>
<evidence type="ECO:0000313" key="4">
    <source>
        <dbReference type="Proteomes" id="UP000664122"/>
    </source>
</evidence>
<dbReference type="Proteomes" id="UP000664122">
    <property type="component" value="Unassembled WGS sequence"/>
</dbReference>
<proteinExistence type="predicted"/>
<gene>
    <name evidence="3" type="ORF">J1C48_04450</name>
</gene>
<dbReference type="GO" id="GO:0006310">
    <property type="term" value="P:DNA recombination"/>
    <property type="evidence" value="ECO:0007669"/>
    <property type="project" value="UniProtKB-KW"/>
</dbReference>
<name>A0A939FYE7_9HYPH</name>
<accession>A0A939FYE7</accession>
<comment type="caution">
    <text evidence="3">The sequence shown here is derived from an EMBL/GenBank/DDBJ whole genome shotgun (WGS) entry which is preliminary data.</text>
</comment>
<evidence type="ECO:0000313" key="3">
    <source>
        <dbReference type="EMBL" id="MBO0661817.1"/>
    </source>
</evidence>
<dbReference type="EMBL" id="JAFMPP010000002">
    <property type="protein sequence ID" value="MBO0661817.1"/>
    <property type="molecule type" value="Genomic_DNA"/>
</dbReference>
<protein>
    <submittedName>
        <fullName evidence="3">Tyrosine-type recombinase/integrase</fullName>
    </submittedName>
</protein>
<dbReference type="Gene3D" id="1.10.443.10">
    <property type="entry name" value="Intergrase catalytic core"/>
    <property type="match status" value="1"/>
</dbReference>
<dbReference type="Pfam" id="PF00589">
    <property type="entry name" value="Phage_integrase"/>
    <property type="match status" value="1"/>
</dbReference>
<dbReference type="GO" id="GO:0015074">
    <property type="term" value="P:DNA integration"/>
    <property type="evidence" value="ECO:0007669"/>
    <property type="project" value="InterPro"/>
</dbReference>
<sequence length="93" mass="10184">MIRAGVAVDTAERDKKGRAILAAKYTGMHSLRHFYASWLINRKEDGGLGLPPKVVQERMGHSTITMTMDVYGHLFPRGDDADELAAAEAALLT</sequence>
<dbReference type="PROSITE" id="PS51898">
    <property type="entry name" value="TYR_RECOMBINASE"/>
    <property type="match status" value="1"/>
</dbReference>
<dbReference type="SUPFAM" id="SSF56349">
    <property type="entry name" value="DNA breaking-rejoining enzymes"/>
    <property type="match status" value="1"/>
</dbReference>
<reference evidence="3" key="1">
    <citation type="submission" date="2021-03" db="EMBL/GenBank/DDBJ databases">
        <title>Whole genome sequence of Jiella sp. CQZ9-1.</title>
        <authorList>
            <person name="Tuo L."/>
        </authorList>
    </citation>
    <scope>NUCLEOTIDE SEQUENCE</scope>
    <source>
        <strain evidence="3">CQZ9-1</strain>
    </source>
</reference>
<keyword evidence="1" id="KW-0233">DNA recombination</keyword>
<dbReference type="AlphaFoldDB" id="A0A939FYE7"/>
<dbReference type="InterPro" id="IPR002104">
    <property type="entry name" value="Integrase_catalytic"/>
</dbReference>
<evidence type="ECO:0000259" key="2">
    <source>
        <dbReference type="PROSITE" id="PS51898"/>
    </source>
</evidence>
<keyword evidence="4" id="KW-1185">Reference proteome</keyword>
<feature type="domain" description="Tyr recombinase" evidence="2">
    <location>
        <begin position="1"/>
        <end position="86"/>
    </location>
</feature>
<evidence type="ECO:0000256" key="1">
    <source>
        <dbReference type="ARBA" id="ARBA00023172"/>
    </source>
</evidence>
<organism evidence="3 4">
    <name type="scientific">Jiella flava</name>
    <dbReference type="NCBI Taxonomy" id="2816857"/>
    <lineage>
        <taxon>Bacteria</taxon>
        <taxon>Pseudomonadati</taxon>
        <taxon>Pseudomonadota</taxon>
        <taxon>Alphaproteobacteria</taxon>
        <taxon>Hyphomicrobiales</taxon>
        <taxon>Aurantimonadaceae</taxon>
        <taxon>Jiella</taxon>
    </lineage>
</organism>
<dbReference type="InterPro" id="IPR011010">
    <property type="entry name" value="DNA_brk_join_enz"/>
</dbReference>
<dbReference type="InterPro" id="IPR013762">
    <property type="entry name" value="Integrase-like_cat_sf"/>
</dbReference>